<accession>A0A916ZVJ8</accession>
<proteinExistence type="predicted"/>
<evidence type="ECO:0000259" key="1">
    <source>
        <dbReference type="Pfam" id="PF04101"/>
    </source>
</evidence>
<dbReference type="SUPFAM" id="SSF53756">
    <property type="entry name" value="UDP-Glycosyltransferase/glycogen phosphorylase"/>
    <property type="match status" value="1"/>
</dbReference>
<name>A0A916ZVJ8_9HYPH</name>
<reference evidence="2" key="1">
    <citation type="journal article" date="2014" name="Int. J. Syst. Evol. Microbiol.">
        <title>Complete genome sequence of Corynebacterium casei LMG S-19264T (=DSM 44701T), isolated from a smear-ripened cheese.</title>
        <authorList>
            <consortium name="US DOE Joint Genome Institute (JGI-PGF)"/>
            <person name="Walter F."/>
            <person name="Albersmeier A."/>
            <person name="Kalinowski J."/>
            <person name="Ruckert C."/>
        </authorList>
    </citation>
    <scope>NUCLEOTIDE SEQUENCE</scope>
    <source>
        <strain evidence="2">CGMCC 1.15367</strain>
    </source>
</reference>
<evidence type="ECO:0000313" key="3">
    <source>
        <dbReference type="Proteomes" id="UP000644699"/>
    </source>
</evidence>
<protein>
    <submittedName>
        <fullName evidence="2">Membrane protein</fullName>
    </submittedName>
</protein>
<dbReference type="RefSeq" id="WP_188911494.1">
    <property type="nucleotide sequence ID" value="NZ_BMIQ01000007.1"/>
</dbReference>
<dbReference type="PANTHER" id="PTHR21015">
    <property type="entry name" value="UDP-N-ACETYLGLUCOSAMINE--N-ACETYLMURAMYL-(PENTAPEPTIDE) PYROPHOSPHORYL-UNDECAPRENOL N-ACETYLGLUCOSAMINE TRANSFERASE 1"/>
    <property type="match status" value="1"/>
</dbReference>
<comment type="caution">
    <text evidence="2">The sequence shown here is derived from an EMBL/GenBank/DDBJ whole genome shotgun (WGS) entry which is preliminary data.</text>
</comment>
<dbReference type="GO" id="GO:0016758">
    <property type="term" value="F:hexosyltransferase activity"/>
    <property type="evidence" value="ECO:0007669"/>
    <property type="project" value="InterPro"/>
</dbReference>
<evidence type="ECO:0000313" key="2">
    <source>
        <dbReference type="EMBL" id="GGE15847.1"/>
    </source>
</evidence>
<dbReference type="InterPro" id="IPR007235">
    <property type="entry name" value="Glyco_trans_28_C"/>
</dbReference>
<organism evidence="2 3">
    <name type="scientific">Aureimonas endophytica</name>
    <dbReference type="NCBI Taxonomy" id="2027858"/>
    <lineage>
        <taxon>Bacteria</taxon>
        <taxon>Pseudomonadati</taxon>
        <taxon>Pseudomonadota</taxon>
        <taxon>Alphaproteobacteria</taxon>
        <taxon>Hyphomicrobiales</taxon>
        <taxon>Aurantimonadaceae</taxon>
        <taxon>Aureimonas</taxon>
    </lineage>
</organism>
<sequence>MNGQRLLIYSHDSYGLGHLRRCQTIANHLTATHEDLAVIIITGSPVVGSFDFHPRVDFIRVPGIVKLDGNTYASSVAGLAAEEMMEIRSVIILETARRFRPDVFLVDKEPLGLRGEVREALGFLRREGTRNVLGIREVLDDTVLLKDEWERKGALDAVETLYDDIWIYGPRDVYRPLDGLGLSDKALRRARYTGYLRRVLSDEAPPMPEGPVEPYLLVHAGGGGDGALVIDWVISAYERDPALPWRSRIVFGPFLSADEKATFRDRIAAVPKLSAETFVTNMEALVDGASGLVTMGGYNTFCEMLSFDKPTLMVPRTRPRLEQYIRATRAEELGLLRVMLPDGERDPERMAAALRALPDQPPPSAARLPGLLSGLEEIDRLFVDAVAERRRRPALIGIA</sequence>
<gene>
    <name evidence="2" type="ORF">GCM10011390_38660</name>
</gene>
<dbReference type="Proteomes" id="UP000644699">
    <property type="component" value="Unassembled WGS sequence"/>
</dbReference>
<feature type="domain" description="Glycosyl transferase family 28 C-terminal" evidence="1">
    <location>
        <begin position="271"/>
        <end position="359"/>
    </location>
</feature>
<dbReference type="Gene3D" id="3.40.50.2000">
    <property type="entry name" value="Glycogen Phosphorylase B"/>
    <property type="match status" value="1"/>
</dbReference>
<keyword evidence="3" id="KW-1185">Reference proteome</keyword>
<dbReference type="EMBL" id="BMIQ01000007">
    <property type="protein sequence ID" value="GGE15847.1"/>
    <property type="molecule type" value="Genomic_DNA"/>
</dbReference>
<dbReference type="Pfam" id="PF04101">
    <property type="entry name" value="Glyco_tran_28_C"/>
    <property type="match status" value="1"/>
</dbReference>
<dbReference type="PANTHER" id="PTHR21015:SF28">
    <property type="entry name" value="SLL1722 PROTEIN"/>
    <property type="match status" value="1"/>
</dbReference>
<reference evidence="2" key="2">
    <citation type="submission" date="2020-09" db="EMBL/GenBank/DDBJ databases">
        <authorList>
            <person name="Sun Q."/>
            <person name="Zhou Y."/>
        </authorList>
    </citation>
    <scope>NUCLEOTIDE SEQUENCE</scope>
    <source>
        <strain evidence="2">CGMCC 1.15367</strain>
    </source>
</reference>
<dbReference type="AlphaFoldDB" id="A0A916ZVJ8"/>